<keyword evidence="3 5" id="KW-1133">Transmembrane helix</keyword>
<dbReference type="GO" id="GO:0097037">
    <property type="term" value="P:heme export"/>
    <property type="evidence" value="ECO:0007669"/>
    <property type="project" value="TreeGrafter"/>
</dbReference>
<dbReference type="GO" id="GO:0016020">
    <property type="term" value="C:membrane"/>
    <property type="evidence" value="ECO:0007669"/>
    <property type="project" value="UniProtKB-SubCell"/>
</dbReference>
<dbReference type="Gene3D" id="1.20.1250.20">
    <property type="entry name" value="MFS general substrate transporter like domains"/>
    <property type="match status" value="2"/>
</dbReference>
<evidence type="ECO:0000256" key="3">
    <source>
        <dbReference type="ARBA" id="ARBA00022989"/>
    </source>
</evidence>
<evidence type="ECO:0000259" key="6">
    <source>
        <dbReference type="PROSITE" id="PS50850"/>
    </source>
</evidence>
<evidence type="ECO:0000256" key="2">
    <source>
        <dbReference type="ARBA" id="ARBA00022692"/>
    </source>
</evidence>
<organism evidence="7 8">
    <name type="scientific">Lutzomyia longipalpis</name>
    <name type="common">Sand fly</name>
    <dbReference type="NCBI Taxonomy" id="7200"/>
    <lineage>
        <taxon>Eukaryota</taxon>
        <taxon>Metazoa</taxon>
        <taxon>Ecdysozoa</taxon>
        <taxon>Arthropoda</taxon>
        <taxon>Hexapoda</taxon>
        <taxon>Insecta</taxon>
        <taxon>Pterygota</taxon>
        <taxon>Neoptera</taxon>
        <taxon>Endopterygota</taxon>
        <taxon>Diptera</taxon>
        <taxon>Nematocera</taxon>
        <taxon>Psychodoidea</taxon>
        <taxon>Psychodidae</taxon>
        <taxon>Lutzomyia</taxon>
        <taxon>Lutzomyia</taxon>
    </lineage>
</organism>
<name>A0A1B0C8K7_LUTLO</name>
<keyword evidence="8" id="KW-1185">Reference proteome</keyword>
<evidence type="ECO:0000256" key="4">
    <source>
        <dbReference type="ARBA" id="ARBA00023136"/>
    </source>
</evidence>
<feature type="transmembrane region" description="Helical" evidence="5">
    <location>
        <begin position="470"/>
        <end position="488"/>
    </location>
</feature>
<dbReference type="InterPro" id="IPR011701">
    <property type="entry name" value="MFS"/>
</dbReference>
<feature type="transmembrane region" description="Helical" evidence="5">
    <location>
        <begin position="441"/>
        <end position="464"/>
    </location>
</feature>
<dbReference type="InterPro" id="IPR049680">
    <property type="entry name" value="FLVCR1-2_SLC49-like"/>
</dbReference>
<reference evidence="7" key="1">
    <citation type="submission" date="2020-05" db="UniProtKB">
        <authorList>
            <consortium name="EnsemblMetazoa"/>
        </authorList>
    </citation>
    <scope>IDENTIFICATION</scope>
    <source>
        <strain evidence="7">Jacobina</strain>
    </source>
</reference>
<feature type="transmembrane region" description="Helical" evidence="5">
    <location>
        <begin position="257"/>
        <end position="277"/>
    </location>
</feature>
<keyword evidence="2 5" id="KW-0812">Transmembrane</keyword>
<evidence type="ECO:0000256" key="5">
    <source>
        <dbReference type="SAM" id="Phobius"/>
    </source>
</evidence>
<dbReference type="PANTHER" id="PTHR10924:SF4">
    <property type="entry name" value="GH15861P"/>
    <property type="match status" value="1"/>
</dbReference>
<feature type="transmembrane region" description="Helical" evidence="5">
    <location>
        <begin position="382"/>
        <end position="399"/>
    </location>
</feature>
<protein>
    <recommendedName>
        <fullName evidence="6">Major facilitator superfamily (MFS) profile domain-containing protein</fullName>
    </recommendedName>
</protein>
<dbReference type="Proteomes" id="UP000092461">
    <property type="component" value="Unassembled WGS sequence"/>
</dbReference>
<dbReference type="EMBL" id="AJWK01001025">
    <property type="status" value="NOT_ANNOTATED_CDS"/>
    <property type="molecule type" value="Genomic_DNA"/>
</dbReference>
<feature type="transmembrane region" description="Helical" evidence="5">
    <location>
        <begin position="313"/>
        <end position="337"/>
    </location>
</feature>
<evidence type="ECO:0000313" key="7">
    <source>
        <dbReference type="EnsemblMetazoa" id="LLOJ000279-PA"/>
    </source>
</evidence>
<dbReference type="Pfam" id="PF07690">
    <property type="entry name" value="MFS_1"/>
    <property type="match status" value="1"/>
</dbReference>
<feature type="transmembrane region" description="Helical" evidence="5">
    <location>
        <begin position="219"/>
        <end position="237"/>
    </location>
</feature>
<evidence type="ECO:0000313" key="8">
    <source>
        <dbReference type="Proteomes" id="UP000092461"/>
    </source>
</evidence>
<dbReference type="GO" id="GO:0020037">
    <property type="term" value="F:heme binding"/>
    <property type="evidence" value="ECO:0007669"/>
    <property type="project" value="TreeGrafter"/>
</dbReference>
<dbReference type="GO" id="GO:0015232">
    <property type="term" value="F:heme transmembrane transporter activity"/>
    <property type="evidence" value="ECO:0007669"/>
    <property type="project" value="TreeGrafter"/>
</dbReference>
<dbReference type="PROSITE" id="PS50850">
    <property type="entry name" value="MFS"/>
    <property type="match status" value="1"/>
</dbReference>
<comment type="subcellular location">
    <subcellularLocation>
        <location evidence="1">Membrane</location>
        <topology evidence="1">Multi-pass membrane protein</topology>
    </subcellularLocation>
</comment>
<evidence type="ECO:0000256" key="1">
    <source>
        <dbReference type="ARBA" id="ARBA00004141"/>
    </source>
</evidence>
<feature type="domain" description="Major facilitator superfamily (MFS) profile" evidence="6">
    <location>
        <begin position="91"/>
        <end position="495"/>
    </location>
</feature>
<dbReference type="PANTHER" id="PTHR10924">
    <property type="entry name" value="MAJOR FACILITATOR SUPERFAMILY PROTEIN-RELATED"/>
    <property type="match status" value="1"/>
</dbReference>
<dbReference type="InterPro" id="IPR036259">
    <property type="entry name" value="MFS_trans_sf"/>
</dbReference>
<feature type="transmembrane region" description="Helical" evidence="5">
    <location>
        <begin position="182"/>
        <end position="207"/>
    </location>
</feature>
<sequence>MVAMDNVLLFVPDGLDRKKSLSMSHLPVPAQDRNFLCVPGASSLQELQEITDLSRKSYESLRRIESNTSITVPENFSFSTLAIQVYKMRWAVLLLSLAAVALTYMQWIQYSIVANIIMRYYRVSSLLVDWTSMVFMVTYTLLVIPVSFFMDIKRPRQAAVMGSVLLALGSWIKVFSLDREMFLVSFLGQTVVAIAQVFIVSLPNRLATTWFSPEEASKVCGLGVFGAQLGTSLGFFLTPWLVQNDDKIENIHQDLEIMYISDAGLSTMISVFTVAVFQSQPEKPPSHIQAIQRSVRATIRVSGNPSGALQRDFVILAIAYGMNVGVFNSMLTLLNQIVLNYFPDSEKDAGYIGVAIIVTGLVGSVVFGFVMDTWHEYRKTAVWVYGITALTVLVFSLSLESKSKKLLYVASILMGFFMSGLQTIGYELAAELTYPEPDGPVAGIMNISTHIFGILFTITISRIHDTMGDLAGNMAFTVLLVIGALIIAQIKSELKRHSAYKEVASAAAELAQLEKQIVQEKAPFLIFKIDEH</sequence>
<feature type="transmembrane region" description="Helical" evidence="5">
    <location>
        <begin position="90"/>
        <end position="110"/>
    </location>
</feature>
<feature type="transmembrane region" description="Helical" evidence="5">
    <location>
        <begin position="405"/>
        <end position="429"/>
    </location>
</feature>
<feature type="transmembrane region" description="Helical" evidence="5">
    <location>
        <begin position="130"/>
        <end position="150"/>
    </location>
</feature>
<dbReference type="VEuPathDB" id="VectorBase:LLONM1_003183"/>
<keyword evidence="4 5" id="KW-0472">Membrane</keyword>
<dbReference type="SUPFAM" id="SSF103473">
    <property type="entry name" value="MFS general substrate transporter"/>
    <property type="match status" value="1"/>
</dbReference>
<proteinExistence type="predicted"/>
<accession>A0A1B0C8K7</accession>
<dbReference type="EnsemblMetazoa" id="LLOJ000279-RA">
    <property type="protein sequence ID" value="LLOJ000279-PA"/>
    <property type="gene ID" value="LLOJ000279"/>
</dbReference>
<feature type="transmembrane region" description="Helical" evidence="5">
    <location>
        <begin position="349"/>
        <end position="370"/>
    </location>
</feature>
<dbReference type="AlphaFoldDB" id="A0A1B0C8K7"/>
<dbReference type="InterPro" id="IPR020846">
    <property type="entry name" value="MFS_dom"/>
</dbReference>
<dbReference type="VEuPathDB" id="VectorBase:LLOJ000279"/>